<feature type="chain" id="PRO_5039425127" description="MacB-like periplasmic core domain-containing protein" evidence="2">
    <location>
        <begin position="25"/>
        <end position="329"/>
    </location>
</feature>
<feature type="signal peptide" evidence="2">
    <location>
        <begin position="1"/>
        <end position="24"/>
    </location>
</feature>
<dbReference type="RefSeq" id="WP_006863995.1">
    <property type="nucleotide sequence ID" value="NZ_ACCL02000025.1"/>
</dbReference>
<evidence type="ECO:0000313" key="4">
    <source>
        <dbReference type="Proteomes" id="UP000005561"/>
    </source>
</evidence>
<dbReference type="eggNOG" id="ENOG5032WRK">
    <property type="taxonomic scope" value="Bacteria"/>
</dbReference>
<reference evidence="3" key="1">
    <citation type="submission" date="2009-07" db="EMBL/GenBank/DDBJ databases">
        <authorList>
            <person name="Weinstock G."/>
            <person name="Sodergren E."/>
            <person name="Clifton S."/>
            <person name="Fulton L."/>
            <person name="Fulton B."/>
            <person name="Courtney L."/>
            <person name="Fronick C."/>
            <person name="Harrison M."/>
            <person name="Strong C."/>
            <person name="Farmer C."/>
            <person name="Delahaunty K."/>
            <person name="Markovic C."/>
            <person name="Hall O."/>
            <person name="Minx P."/>
            <person name="Tomlinson C."/>
            <person name="Mitreva M."/>
            <person name="Nelson J."/>
            <person name="Hou S."/>
            <person name="Wollam A."/>
            <person name="Pepin K.H."/>
            <person name="Johnson M."/>
            <person name="Bhonagiri V."/>
            <person name="Nash W.E."/>
            <person name="Warren W."/>
            <person name="Chinwalla A."/>
            <person name="Mardis E.R."/>
            <person name="Wilson R.K."/>
        </authorList>
    </citation>
    <scope>NUCLEOTIDE SEQUENCE [LARGE SCALE GENOMIC DNA]</scope>
    <source>
        <strain evidence="3">DSM 14469</strain>
    </source>
</reference>
<evidence type="ECO:0008006" key="5">
    <source>
        <dbReference type="Google" id="ProtNLM"/>
    </source>
</evidence>
<organism evidence="3 4">
    <name type="scientific">Marvinbryantia formatexigens DSM 14469</name>
    <dbReference type="NCBI Taxonomy" id="478749"/>
    <lineage>
        <taxon>Bacteria</taxon>
        <taxon>Bacillati</taxon>
        <taxon>Bacillota</taxon>
        <taxon>Clostridia</taxon>
        <taxon>Lachnospirales</taxon>
        <taxon>Lachnospiraceae</taxon>
        <taxon>Marvinbryantia</taxon>
    </lineage>
</organism>
<accession>C6LKP6</accession>
<evidence type="ECO:0000313" key="3">
    <source>
        <dbReference type="EMBL" id="EET58783.1"/>
    </source>
</evidence>
<proteinExistence type="predicted"/>
<name>C6LKP6_9FIRM</name>
<dbReference type="STRING" id="168384.SAMN05660368_03080"/>
<evidence type="ECO:0000256" key="1">
    <source>
        <dbReference type="SAM" id="Phobius"/>
    </source>
</evidence>
<dbReference type="EMBL" id="ACCL02000025">
    <property type="protein sequence ID" value="EET58783.1"/>
    <property type="molecule type" value="Genomic_DNA"/>
</dbReference>
<keyword evidence="1" id="KW-1133">Transmembrane helix</keyword>
<dbReference type="AlphaFoldDB" id="C6LKP6"/>
<gene>
    <name evidence="3" type="ORF">BRYFOR_09243</name>
</gene>
<dbReference type="OrthoDB" id="1864188at2"/>
<comment type="caution">
    <text evidence="3">The sequence shown here is derived from an EMBL/GenBank/DDBJ whole genome shotgun (WGS) entry which is preliminary data.</text>
</comment>
<keyword evidence="2" id="KW-0732">Signal</keyword>
<dbReference type="Proteomes" id="UP000005561">
    <property type="component" value="Unassembled WGS sequence"/>
</dbReference>
<keyword evidence="4" id="KW-1185">Reference proteome</keyword>
<protein>
    <recommendedName>
        <fullName evidence="5">MacB-like periplasmic core domain-containing protein</fullName>
    </recommendedName>
</protein>
<keyword evidence="1" id="KW-0812">Transmembrane</keyword>
<feature type="transmembrane region" description="Helical" evidence="1">
    <location>
        <begin position="207"/>
        <end position="228"/>
    </location>
</feature>
<evidence type="ECO:0000256" key="2">
    <source>
        <dbReference type="SAM" id="SignalP"/>
    </source>
</evidence>
<sequence length="329" mass="36595">MKKYVRGALRAVCLLAVLFLYVSAQQQAEKLAACNRTALILMERSPLTGSRVEEMQKAEEEQEQPREFTAWSQKNGVEIKNENLARSHTVAAVAVCGRSDLVLEGTARLDGDDREGCLIDENTAEKLFGNTNVTGLPVEIAGEEKIIRGILYDAEDTVLYEADKEEEFPYLTVTTDGSTSYEKLRQDFMARHALEGSFVRMDTLGRILGLLVLLIPLIVVCRAGGHCLRQAWEYRREWAGALLLAAAVLCMVCFCVLAVGQIQIPADMIPTKWSDSGFWSDFVEKERQSLLLLLLTEKQKPLQSFVEGFYLGAGESLTAVILALKIKIL</sequence>
<keyword evidence="1" id="KW-0472">Membrane</keyword>
<feature type="transmembrane region" description="Helical" evidence="1">
    <location>
        <begin position="240"/>
        <end position="264"/>
    </location>
</feature>